<dbReference type="AlphaFoldDB" id="W6A5P4"/>
<evidence type="ECO:0000313" key="1">
    <source>
        <dbReference type="EMBL" id="AHI52453.1"/>
    </source>
</evidence>
<evidence type="ECO:0000313" key="2">
    <source>
        <dbReference type="Proteomes" id="UP000019267"/>
    </source>
</evidence>
<keyword evidence="2" id="KW-1185">Reference proteome</keyword>
<accession>W6A5P4</accession>
<dbReference type="KEGG" id="scq:SCULI_v1c01120"/>
<dbReference type="HOGENOM" id="CLU_100217_0_0_14"/>
<proteinExistence type="predicted"/>
<gene>
    <name evidence="1" type="ORF">SCULI_v1c01120</name>
</gene>
<reference evidence="1 2" key="1">
    <citation type="journal article" date="2014" name="Genome Biol. Evol.">
        <title>Molecular evolution of the substrate utilization strategies and putative virulence factors in mosquito-associated Spiroplasma species.</title>
        <authorList>
            <person name="Chang T.H."/>
            <person name="Lo W.S."/>
            <person name="Ku C."/>
            <person name="Chen L.L."/>
            <person name="Kuo C.H."/>
        </authorList>
    </citation>
    <scope>NUCLEOTIDE SEQUENCE [LARGE SCALE GENOMIC DNA]</scope>
    <source>
        <strain evidence="1">AES-1</strain>
    </source>
</reference>
<dbReference type="EMBL" id="CP006681">
    <property type="protein sequence ID" value="AHI52453.1"/>
    <property type="molecule type" value="Genomic_DNA"/>
</dbReference>
<dbReference type="PATRIC" id="fig|1276246.3.peg.111"/>
<sequence length="256" mass="30305">MNDNKNIILNQKETLIHIIYHQSIPDQFVLNWQKENKFNLNCDYQIFLKFVKINFNVDFEFTNPKSISKGKWVSTRENDIMLMETQKDKLLGQYIKSYNDYVSIDKGELMPRFTLECRKLYIEQKNDMKKIELDLKMKDDKIDNQQIELNNTNWELNKLKLILEANGLNKNKTRTLNYILESNIFSPGEMKILKLETNSEIKFISSNENIIKVTKLKSDQDTNLLEFNIHALKIGAAKIIFIEKNYEPLEIELLVN</sequence>
<protein>
    <submittedName>
        <fullName evidence="1">Uncharacterized protein</fullName>
    </submittedName>
</protein>
<organism evidence="1 2">
    <name type="scientific">Spiroplasma culicicola AES-1</name>
    <dbReference type="NCBI Taxonomy" id="1276246"/>
    <lineage>
        <taxon>Bacteria</taxon>
        <taxon>Bacillati</taxon>
        <taxon>Mycoplasmatota</taxon>
        <taxon>Mollicutes</taxon>
        <taxon>Entomoplasmatales</taxon>
        <taxon>Spiroplasmataceae</taxon>
        <taxon>Spiroplasma</taxon>
    </lineage>
</organism>
<name>W6A5P4_9MOLU</name>
<dbReference type="RefSeq" id="WP_025362698.1">
    <property type="nucleotide sequence ID" value="NZ_CP006681.1"/>
</dbReference>
<dbReference type="Proteomes" id="UP000019267">
    <property type="component" value="Chromosome"/>
</dbReference>